<feature type="domain" description="HTH tetR-type" evidence="3">
    <location>
        <begin position="10"/>
        <end position="70"/>
    </location>
</feature>
<reference evidence="5" key="1">
    <citation type="journal article" date="2019" name="Int. J. Syst. Evol. Microbiol.">
        <title>The Global Catalogue of Microorganisms (GCM) 10K type strain sequencing project: providing services to taxonomists for standard genome sequencing and annotation.</title>
        <authorList>
            <consortium name="The Broad Institute Genomics Platform"/>
            <consortium name="The Broad Institute Genome Sequencing Center for Infectious Disease"/>
            <person name="Wu L."/>
            <person name="Ma J."/>
        </authorList>
    </citation>
    <scope>NUCLEOTIDE SEQUENCE [LARGE SCALE GENOMIC DNA]</scope>
    <source>
        <strain evidence="5">CCM 7941</strain>
    </source>
</reference>
<dbReference type="PROSITE" id="PS50977">
    <property type="entry name" value="HTH_TETR_2"/>
    <property type="match status" value="1"/>
</dbReference>
<name>A0ABV7LAD3_9HYPH</name>
<dbReference type="Gene3D" id="1.10.357.10">
    <property type="entry name" value="Tetracycline Repressor, domain 2"/>
    <property type="match status" value="1"/>
</dbReference>
<evidence type="ECO:0000256" key="2">
    <source>
        <dbReference type="PROSITE-ProRule" id="PRU00335"/>
    </source>
</evidence>
<keyword evidence="5" id="KW-1185">Reference proteome</keyword>
<accession>A0ABV7LAD3</accession>
<dbReference type="Pfam" id="PF17937">
    <property type="entry name" value="TetR_C_28"/>
    <property type="match status" value="1"/>
</dbReference>
<evidence type="ECO:0000313" key="5">
    <source>
        <dbReference type="Proteomes" id="UP001595536"/>
    </source>
</evidence>
<protein>
    <submittedName>
        <fullName evidence="4">TetR family transcriptional regulator</fullName>
    </submittedName>
</protein>
<dbReference type="PANTHER" id="PTHR30055:SF148">
    <property type="entry name" value="TETR-FAMILY TRANSCRIPTIONAL REGULATOR"/>
    <property type="match status" value="1"/>
</dbReference>
<dbReference type="Pfam" id="PF00440">
    <property type="entry name" value="TetR_N"/>
    <property type="match status" value="1"/>
</dbReference>
<evidence type="ECO:0000313" key="4">
    <source>
        <dbReference type="EMBL" id="MFC3264763.1"/>
    </source>
</evidence>
<keyword evidence="1 2" id="KW-0238">DNA-binding</keyword>
<gene>
    <name evidence="4" type="ORF">ACFOEX_00120</name>
</gene>
<dbReference type="InterPro" id="IPR050109">
    <property type="entry name" value="HTH-type_TetR-like_transc_reg"/>
</dbReference>
<dbReference type="Proteomes" id="UP001595536">
    <property type="component" value="Unassembled WGS sequence"/>
</dbReference>
<dbReference type="InterPro" id="IPR001647">
    <property type="entry name" value="HTH_TetR"/>
</dbReference>
<proteinExistence type="predicted"/>
<dbReference type="InterPro" id="IPR009057">
    <property type="entry name" value="Homeodomain-like_sf"/>
</dbReference>
<dbReference type="SUPFAM" id="SSF46689">
    <property type="entry name" value="Homeodomain-like"/>
    <property type="match status" value="1"/>
</dbReference>
<organism evidence="4 5">
    <name type="scientific">Camelimonas abortus</name>
    <dbReference type="NCBI Taxonomy" id="1017184"/>
    <lineage>
        <taxon>Bacteria</taxon>
        <taxon>Pseudomonadati</taxon>
        <taxon>Pseudomonadota</taxon>
        <taxon>Alphaproteobacteria</taxon>
        <taxon>Hyphomicrobiales</taxon>
        <taxon>Chelatococcaceae</taxon>
        <taxon>Camelimonas</taxon>
    </lineage>
</organism>
<feature type="DNA-binding region" description="H-T-H motif" evidence="2">
    <location>
        <begin position="33"/>
        <end position="52"/>
    </location>
</feature>
<dbReference type="PRINTS" id="PR00455">
    <property type="entry name" value="HTHTETR"/>
</dbReference>
<sequence length="196" mass="21149">MRAIMGRRRIIDPEALLDAAERVVRREGAVNLTISAVAAEAGVSKATVLYDFRTKQALIAAVVARRLAADEARLRACIAEAAADPSVANPELAGRLRFAATQPEEQDLAAALTLCVAMASDDAVRGRIREFIRRDLAAFAPGCAGDPAPLMAFLALHGYLSLKYFDLYTFPPEVRDVIFASVAQMARTQRTTCDGQ</sequence>
<dbReference type="InterPro" id="IPR041479">
    <property type="entry name" value="TetR_CgmR_C"/>
</dbReference>
<dbReference type="EMBL" id="JBHRUV010000002">
    <property type="protein sequence ID" value="MFC3264763.1"/>
    <property type="molecule type" value="Genomic_DNA"/>
</dbReference>
<evidence type="ECO:0000256" key="1">
    <source>
        <dbReference type="ARBA" id="ARBA00023125"/>
    </source>
</evidence>
<dbReference type="RefSeq" id="WP_376828726.1">
    <property type="nucleotide sequence ID" value="NZ_JBHLWR010000004.1"/>
</dbReference>
<dbReference type="PANTHER" id="PTHR30055">
    <property type="entry name" value="HTH-TYPE TRANSCRIPTIONAL REGULATOR RUTR"/>
    <property type="match status" value="1"/>
</dbReference>
<comment type="caution">
    <text evidence="4">The sequence shown here is derived from an EMBL/GenBank/DDBJ whole genome shotgun (WGS) entry which is preliminary data.</text>
</comment>
<evidence type="ECO:0000259" key="3">
    <source>
        <dbReference type="PROSITE" id="PS50977"/>
    </source>
</evidence>